<keyword evidence="7" id="KW-0539">Nucleus</keyword>
<dbReference type="InterPro" id="IPR058353">
    <property type="entry name" value="DUF8040"/>
</dbReference>
<evidence type="ECO:0000256" key="3">
    <source>
        <dbReference type="ARBA" id="ARBA00006958"/>
    </source>
</evidence>
<evidence type="ECO:0000313" key="12">
    <source>
        <dbReference type="Proteomes" id="UP000596660"/>
    </source>
</evidence>
<dbReference type="InterPro" id="IPR024752">
    <property type="entry name" value="Myb/SANT-like_dom"/>
</dbReference>
<dbReference type="Pfam" id="PF26138">
    <property type="entry name" value="DUF8040"/>
    <property type="match status" value="1"/>
</dbReference>
<keyword evidence="12" id="KW-1185">Reference proteome</keyword>
<feature type="domain" description="DDE Tnp4" evidence="9">
    <location>
        <begin position="102"/>
        <end position="227"/>
    </location>
</feature>
<comment type="subcellular location">
    <subcellularLocation>
        <location evidence="2">Nucleus</location>
    </subcellularLocation>
</comment>
<dbReference type="Proteomes" id="UP000596660">
    <property type="component" value="Unplaced"/>
</dbReference>
<comment type="cofactor">
    <cofactor evidence="1">
        <name>a divalent metal cation</name>
        <dbReference type="ChEBI" id="CHEBI:60240"/>
    </cofactor>
</comment>
<dbReference type="GO" id="GO:0004518">
    <property type="term" value="F:nuclease activity"/>
    <property type="evidence" value="ECO:0007669"/>
    <property type="project" value="UniProtKB-KW"/>
</dbReference>
<keyword evidence="5" id="KW-0479">Metal-binding</keyword>
<comment type="similarity">
    <text evidence="3">Belongs to the HARBI1 family.</text>
</comment>
<evidence type="ECO:0000256" key="5">
    <source>
        <dbReference type="ARBA" id="ARBA00022723"/>
    </source>
</evidence>
<evidence type="ECO:0000256" key="2">
    <source>
        <dbReference type="ARBA" id="ARBA00004123"/>
    </source>
</evidence>
<dbReference type="InterPro" id="IPR027806">
    <property type="entry name" value="HARBI1_dom"/>
</dbReference>
<proteinExistence type="inferred from homology"/>
<dbReference type="Gramene" id="AUR62040958-RA">
    <property type="protein sequence ID" value="AUR62040958-RA:cds"/>
    <property type="gene ID" value="AUR62040958"/>
</dbReference>
<dbReference type="Pfam" id="PF12776">
    <property type="entry name" value="Myb_DNA-bind_3"/>
    <property type="match status" value="1"/>
</dbReference>
<evidence type="ECO:0000256" key="1">
    <source>
        <dbReference type="ARBA" id="ARBA00001968"/>
    </source>
</evidence>
<feature type="domain" description="Myb/SANT-like" evidence="8">
    <location>
        <begin position="231"/>
        <end position="307"/>
    </location>
</feature>
<dbReference type="PANTHER" id="PTHR22930:SF293">
    <property type="entry name" value="PROTEIN ALP1-LIKE"/>
    <property type="match status" value="1"/>
</dbReference>
<reference evidence="11" key="2">
    <citation type="submission" date="2021-03" db="UniProtKB">
        <authorList>
            <consortium name="EnsemblPlants"/>
        </authorList>
    </citation>
    <scope>IDENTIFICATION</scope>
</reference>
<reference evidence="11" key="1">
    <citation type="journal article" date="2017" name="Nature">
        <title>The genome of Chenopodium quinoa.</title>
        <authorList>
            <person name="Jarvis D.E."/>
            <person name="Ho Y.S."/>
            <person name="Lightfoot D.J."/>
            <person name="Schmoeckel S.M."/>
            <person name="Li B."/>
            <person name="Borm T.J.A."/>
            <person name="Ohyanagi H."/>
            <person name="Mineta K."/>
            <person name="Michell C.T."/>
            <person name="Saber N."/>
            <person name="Kharbatia N.M."/>
            <person name="Rupper R.R."/>
            <person name="Sharp A.R."/>
            <person name="Dally N."/>
            <person name="Boughton B.A."/>
            <person name="Woo Y.H."/>
            <person name="Gao G."/>
            <person name="Schijlen E.G.W.M."/>
            <person name="Guo X."/>
            <person name="Momin A.A."/>
            <person name="Negrao S."/>
            <person name="Al-Babili S."/>
            <person name="Gehring C."/>
            <person name="Roessner U."/>
            <person name="Jung C."/>
            <person name="Murphy K."/>
            <person name="Arold S.T."/>
            <person name="Gojobori T."/>
            <person name="van der Linden C.G."/>
            <person name="van Loo E.N."/>
            <person name="Jellen E.N."/>
            <person name="Maughan P.J."/>
            <person name="Tester M."/>
        </authorList>
    </citation>
    <scope>NUCLEOTIDE SEQUENCE [LARGE SCALE GENOMIC DNA]</scope>
    <source>
        <strain evidence="11">cv. PI 614886</strain>
    </source>
</reference>
<name>A0A803N5T5_CHEQI</name>
<dbReference type="AlphaFoldDB" id="A0A803N5T5"/>
<dbReference type="Pfam" id="PF13359">
    <property type="entry name" value="DDE_Tnp_4"/>
    <property type="match status" value="1"/>
</dbReference>
<evidence type="ECO:0000256" key="6">
    <source>
        <dbReference type="ARBA" id="ARBA00022801"/>
    </source>
</evidence>
<dbReference type="GO" id="GO:0016787">
    <property type="term" value="F:hydrolase activity"/>
    <property type="evidence" value="ECO:0007669"/>
    <property type="project" value="UniProtKB-KW"/>
</dbReference>
<evidence type="ECO:0000259" key="8">
    <source>
        <dbReference type="Pfam" id="PF12776"/>
    </source>
</evidence>
<evidence type="ECO:0000256" key="7">
    <source>
        <dbReference type="ARBA" id="ARBA00023242"/>
    </source>
</evidence>
<dbReference type="InterPro" id="IPR045249">
    <property type="entry name" value="HARBI1-like"/>
</dbReference>
<dbReference type="GO" id="GO:0046872">
    <property type="term" value="F:metal ion binding"/>
    <property type="evidence" value="ECO:0007669"/>
    <property type="project" value="UniProtKB-KW"/>
</dbReference>
<sequence>MNRHTFGVLCEMISDIGGLRGTRNMSLQEIVAMFLYTSSHHKKNRSRGHYFYRSGESVSRQFNLCLLVVLKLHHHLLKKPTPITEDCEDSRWKCFQNCLGALDGTFIKVYVPNEDRGRYRTRKRNLAMNVLGVCTPNMEFVFVLPGWEGSAHDGRVLRDAISRPNGLKVSRDAGYTNCEGFLAPYRGHRYHLKEWGDRVPASAEEYFNMKHSKARNVIERTFGLLKGSCDQQWKGEGGFRNGYLNHLELMLNNKFPGCGLKAIPHIESKFKWFKDKYAIVAEMVNKTSGFQWDEETSTIQCERQAYDDFCKTHPKAGGLWKTPFPYLSKLDDIFGVERANGLAAELPEDSIHNLEKDVVHLDNDSDDEELYSTPTSSC</sequence>
<dbReference type="EnsemblPlants" id="AUR62040958-RA">
    <property type="protein sequence ID" value="AUR62040958-RA:cds"/>
    <property type="gene ID" value="AUR62040958"/>
</dbReference>
<feature type="domain" description="DUF8040" evidence="10">
    <location>
        <begin position="1"/>
        <end position="70"/>
    </location>
</feature>
<evidence type="ECO:0000259" key="10">
    <source>
        <dbReference type="Pfam" id="PF26138"/>
    </source>
</evidence>
<evidence type="ECO:0000313" key="11">
    <source>
        <dbReference type="EnsemblPlants" id="AUR62040958-RA:cds"/>
    </source>
</evidence>
<dbReference type="PANTHER" id="PTHR22930">
    <property type="match status" value="1"/>
</dbReference>
<keyword evidence="6" id="KW-0378">Hydrolase</keyword>
<dbReference type="OMA" id="YTSSHHK"/>
<keyword evidence="4" id="KW-0540">Nuclease</keyword>
<dbReference type="GO" id="GO:0005634">
    <property type="term" value="C:nucleus"/>
    <property type="evidence" value="ECO:0007669"/>
    <property type="project" value="UniProtKB-SubCell"/>
</dbReference>
<evidence type="ECO:0000256" key="4">
    <source>
        <dbReference type="ARBA" id="ARBA00022722"/>
    </source>
</evidence>
<organism evidence="11 12">
    <name type="scientific">Chenopodium quinoa</name>
    <name type="common">Quinoa</name>
    <dbReference type="NCBI Taxonomy" id="63459"/>
    <lineage>
        <taxon>Eukaryota</taxon>
        <taxon>Viridiplantae</taxon>
        <taxon>Streptophyta</taxon>
        <taxon>Embryophyta</taxon>
        <taxon>Tracheophyta</taxon>
        <taxon>Spermatophyta</taxon>
        <taxon>Magnoliopsida</taxon>
        <taxon>eudicotyledons</taxon>
        <taxon>Gunneridae</taxon>
        <taxon>Pentapetalae</taxon>
        <taxon>Caryophyllales</taxon>
        <taxon>Chenopodiaceae</taxon>
        <taxon>Chenopodioideae</taxon>
        <taxon>Atripliceae</taxon>
        <taxon>Chenopodium</taxon>
    </lineage>
</organism>
<accession>A0A803N5T5</accession>
<evidence type="ECO:0008006" key="13">
    <source>
        <dbReference type="Google" id="ProtNLM"/>
    </source>
</evidence>
<evidence type="ECO:0000259" key="9">
    <source>
        <dbReference type="Pfam" id="PF13359"/>
    </source>
</evidence>
<protein>
    <recommendedName>
        <fullName evidence="13">Transposase</fullName>
    </recommendedName>
</protein>